<dbReference type="GO" id="GO:0019867">
    <property type="term" value="C:outer membrane"/>
    <property type="evidence" value="ECO:0007669"/>
    <property type="project" value="InterPro"/>
</dbReference>
<dbReference type="SUPFAM" id="SSF50685">
    <property type="entry name" value="Barwin-like endoglucanases"/>
    <property type="match status" value="1"/>
</dbReference>
<proteinExistence type="predicted"/>
<dbReference type="Pfam" id="PF06725">
    <property type="entry name" value="3D"/>
    <property type="match status" value="1"/>
</dbReference>
<name>A0A160LK27_BACTI</name>
<reference evidence="4" key="1">
    <citation type="journal article" date="2017" name="Res. Microbiol.">
        <title>Comparative genomics of extrachromosomal elements in Bacillus thuringiensis subsp. israelensis.</title>
        <authorList>
            <person name="Bolotin A."/>
            <person name="Gillis A."/>
            <person name="Sanchis V."/>
            <person name="Nielsen-LeRoux C."/>
            <person name="Mahillon J."/>
            <person name="Lereclus D."/>
            <person name="Sorokin A."/>
        </authorList>
    </citation>
    <scope>NUCLEOTIDE SEQUENCE</scope>
    <source>
        <strain evidence="4">AM65-52</strain>
        <plasmid evidence="4">pAM65-52-3-235K</plasmid>
    </source>
</reference>
<dbReference type="AlphaFoldDB" id="A0A160LK27"/>
<dbReference type="InterPro" id="IPR010611">
    <property type="entry name" value="3D_dom"/>
</dbReference>
<dbReference type="Gene3D" id="2.40.40.10">
    <property type="entry name" value="RlpA-like domain"/>
    <property type="match status" value="1"/>
</dbReference>
<evidence type="ECO:0000313" key="4">
    <source>
        <dbReference type="EMBL" id="AND28562.1"/>
    </source>
</evidence>
<evidence type="ECO:0000256" key="1">
    <source>
        <dbReference type="ARBA" id="ARBA00022729"/>
    </source>
</evidence>
<dbReference type="GO" id="GO:0004553">
    <property type="term" value="F:hydrolase activity, hydrolyzing O-glycosyl compounds"/>
    <property type="evidence" value="ECO:0007669"/>
    <property type="project" value="InterPro"/>
</dbReference>
<dbReference type="GO" id="GO:0009254">
    <property type="term" value="P:peptidoglycan turnover"/>
    <property type="evidence" value="ECO:0007669"/>
    <property type="project" value="InterPro"/>
</dbReference>
<evidence type="ECO:0000259" key="3">
    <source>
        <dbReference type="Pfam" id="PF06725"/>
    </source>
</evidence>
<protein>
    <recommendedName>
        <fullName evidence="3">3D domain-containing protein</fullName>
    </recommendedName>
</protein>
<organism evidence="4">
    <name type="scientific">Bacillus thuringiensis subsp. israelensis</name>
    <dbReference type="NCBI Taxonomy" id="1430"/>
    <lineage>
        <taxon>Bacteria</taxon>
        <taxon>Bacillati</taxon>
        <taxon>Bacillota</taxon>
        <taxon>Bacilli</taxon>
        <taxon>Bacillales</taxon>
        <taxon>Bacillaceae</taxon>
        <taxon>Bacillus</taxon>
        <taxon>Bacillus cereus group</taxon>
    </lineage>
</organism>
<dbReference type="PATRIC" id="fig|1430.6.peg.2074"/>
<geneLocation type="plasmid" evidence="4">
    <name>pAM65-52-3-235K</name>
</geneLocation>
<dbReference type="InterPro" id="IPR059180">
    <property type="entry name" value="3D_YorM"/>
</dbReference>
<gene>
    <name evidence="4" type="ORF">ATN07_33160</name>
</gene>
<dbReference type="RefSeq" id="WP_000810531.1">
    <property type="nucleotide sequence ID" value="NZ_CP013278.1"/>
</dbReference>
<dbReference type="CDD" id="cd14667">
    <property type="entry name" value="3D_containing_proteins"/>
    <property type="match status" value="1"/>
</dbReference>
<feature type="compositionally biased region" description="Basic and acidic residues" evidence="2">
    <location>
        <begin position="116"/>
        <end position="137"/>
    </location>
</feature>
<feature type="region of interest" description="Disordered" evidence="2">
    <location>
        <begin position="116"/>
        <end position="164"/>
    </location>
</feature>
<evidence type="ECO:0000256" key="2">
    <source>
        <dbReference type="SAM" id="MobiDB-lite"/>
    </source>
</evidence>
<dbReference type="EMBL" id="CP013278">
    <property type="protein sequence ID" value="AND28562.1"/>
    <property type="molecule type" value="Genomic_DNA"/>
</dbReference>
<accession>A0A160LK27</accession>
<dbReference type="PANTHER" id="PTHR39160:SF4">
    <property type="entry name" value="RESUSCITATION-PROMOTING FACTOR RPFB"/>
    <property type="match status" value="1"/>
</dbReference>
<dbReference type="InterPro" id="IPR036908">
    <property type="entry name" value="RlpA-like_sf"/>
</dbReference>
<keyword evidence="1" id="KW-0732">Signal</keyword>
<dbReference type="PANTHER" id="PTHR39160">
    <property type="entry name" value="CELL WALL-BINDING PROTEIN YOCH"/>
    <property type="match status" value="1"/>
</dbReference>
<feature type="domain" description="3D" evidence="3">
    <location>
        <begin position="197"/>
        <end position="260"/>
    </location>
</feature>
<keyword evidence="4" id="KW-0614">Plasmid</keyword>
<sequence>MKQKITKGKVIQNCLKATAAIVVASGVGFQFHEIQELNKEVTALEKNHKQTVQELKVANENNKTLEEQKKKIQSATEQLSVELEDLKHSKEAIEQEKQKSLEDNQKLQAENAELAKQVREAKESARPVKSDKPKSDNVKPVSNPTPSAAPTPSPTKDTSDNAGVSKTIMGVGTAYMINEPGVTGLTASGKKVQPGMIAMDRSVPFGTKVRITCESYPSINGIYTVEDRGGAIKGNIVDIYMTDADRMYDFGRRDIKIEFLN</sequence>
<dbReference type="InterPro" id="IPR051933">
    <property type="entry name" value="Resuscitation_pf_RpfB"/>
</dbReference>